<evidence type="ECO:0000313" key="1">
    <source>
        <dbReference type="EMBL" id="THG54946.1"/>
    </source>
</evidence>
<organism evidence="1 2">
    <name type="scientific">Muribaculum caecicola</name>
    <dbReference type="NCBI Taxonomy" id="3038144"/>
    <lineage>
        <taxon>Bacteria</taxon>
        <taxon>Pseudomonadati</taxon>
        <taxon>Bacteroidota</taxon>
        <taxon>Bacteroidia</taxon>
        <taxon>Bacteroidales</taxon>
        <taxon>Muribaculaceae</taxon>
        <taxon>Muribaculum</taxon>
    </lineage>
</organism>
<gene>
    <name evidence="1" type="ORF">E5990_01340</name>
</gene>
<accession>A0AC61S821</accession>
<dbReference type="Proteomes" id="UP000305401">
    <property type="component" value="Unassembled WGS sequence"/>
</dbReference>
<evidence type="ECO:0000313" key="2">
    <source>
        <dbReference type="Proteomes" id="UP000305401"/>
    </source>
</evidence>
<dbReference type="EMBL" id="SSTG01000007">
    <property type="protein sequence ID" value="THG54946.1"/>
    <property type="molecule type" value="Genomic_DNA"/>
</dbReference>
<name>A0AC61S821_9BACT</name>
<sequence>MLATDQEAAISTKPQPDCLVIIPTYNERENAAAIIEAVLRQPHPMDVLIVDDGSPDGTAAIVREKMAVHPGRVHIIERSGKLGLGTAYLTGFEWALGHGYEYIFEMDADFSHNPDDLMRLYAACAENGADVAVGSRYLTGVNVVNWPMSRVIMSYGASKYVRLVTGMPVHDTTAGFVCYRAAVLRHMHLDRVRFKGYAFQIEMKFTAYKHGFRIQEVPIVFVNRVLGTSKMSSGIFSEAMFGVIKLKLYSLTHSYEPAPQRNDNR</sequence>
<comment type="caution">
    <text evidence="1">The sequence shown here is derived from an EMBL/GenBank/DDBJ whole genome shotgun (WGS) entry which is preliminary data.</text>
</comment>
<proteinExistence type="predicted"/>
<protein>
    <submittedName>
        <fullName evidence="1">Polyprenol monophosphomannose synthase</fullName>
    </submittedName>
</protein>
<keyword evidence="2" id="KW-1185">Reference proteome</keyword>
<reference evidence="1" key="1">
    <citation type="submission" date="2019-04" db="EMBL/GenBank/DDBJ databases">
        <title>Microbes associate with the intestines of laboratory mice.</title>
        <authorList>
            <person name="Navarre W."/>
            <person name="Wong E."/>
            <person name="Huang K.C."/>
            <person name="Tropini C."/>
            <person name="Ng K."/>
            <person name="Yu B."/>
        </authorList>
    </citation>
    <scope>NUCLEOTIDE SEQUENCE</scope>
    <source>
        <strain evidence="1">NM86_A22</strain>
    </source>
</reference>